<feature type="region of interest" description="Disordered" evidence="1">
    <location>
        <begin position="145"/>
        <end position="178"/>
    </location>
</feature>
<dbReference type="Proteomes" id="UP000075230">
    <property type="component" value="Unassembled WGS sequence"/>
</dbReference>
<proteinExistence type="predicted"/>
<dbReference type="EMBL" id="BCWF01000021">
    <property type="protein sequence ID" value="GAT27220.1"/>
    <property type="molecule type" value="Genomic_DNA"/>
</dbReference>
<evidence type="ECO:0000256" key="1">
    <source>
        <dbReference type="SAM" id="MobiDB-lite"/>
    </source>
</evidence>
<gene>
    <name evidence="2" type="ORF">RIB2604_02109080</name>
</gene>
<accession>A0A146FMX2</accession>
<comment type="caution">
    <text evidence="2">The sequence shown here is derived from an EMBL/GenBank/DDBJ whole genome shotgun (WGS) entry which is preliminary data.</text>
</comment>
<evidence type="ECO:0000313" key="2">
    <source>
        <dbReference type="EMBL" id="GAT27220.1"/>
    </source>
</evidence>
<feature type="compositionally biased region" description="Basic residues" evidence="1">
    <location>
        <begin position="1"/>
        <end position="11"/>
    </location>
</feature>
<feature type="region of interest" description="Disordered" evidence="1">
    <location>
        <begin position="1"/>
        <end position="20"/>
    </location>
</feature>
<dbReference type="AlphaFoldDB" id="A0A146FMX2"/>
<feature type="compositionally biased region" description="Polar residues" evidence="1">
    <location>
        <begin position="156"/>
        <end position="167"/>
    </location>
</feature>
<sequence length="178" mass="19546">MKTGRAGRRSIRVPSSPKVPNRRAMTGQWVYFRVELDFDLASVRPSERRSSSDHPREVNAPAVYGCTFAEKKRTGGWDAQGAQADCERNKEGHLTKTALLGEMVASSSSPSDDGQHFCATKGLSDTVQNHKSQLGSNCNHWMFSSYTGGRHPPVASTIQAPDNQSKARATHTEQDTKL</sequence>
<name>A0A146FMX2_ASPKA</name>
<reference evidence="2 3" key="1">
    <citation type="journal article" date="2016" name="DNA Res.">
        <title>Genome sequence of Aspergillus luchuensis NBRC 4314.</title>
        <authorList>
            <person name="Yamada O."/>
            <person name="Machida M."/>
            <person name="Hosoyama A."/>
            <person name="Goto M."/>
            <person name="Takahashi T."/>
            <person name="Futagami T."/>
            <person name="Yamagata Y."/>
            <person name="Takeuchi M."/>
            <person name="Kobayashi T."/>
            <person name="Koike H."/>
            <person name="Abe K."/>
            <person name="Asai K."/>
            <person name="Arita M."/>
            <person name="Fujita N."/>
            <person name="Fukuda K."/>
            <person name="Higa K."/>
            <person name="Horikawa H."/>
            <person name="Ishikawa T."/>
            <person name="Jinno K."/>
            <person name="Kato Y."/>
            <person name="Kirimura K."/>
            <person name="Mizutani O."/>
            <person name="Nakasone K."/>
            <person name="Sano M."/>
            <person name="Shiraishi Y."/>
            <person name="Tsukahara M."/>
            <person name="Gomi K."/>
        </authorList>
    </citation>
    <scope>NUCLEOTIDE SEQUENCE [LARGE SCALE GENOMIC DNA]</scope>
    <source>
        <strain evidence="2 3">RIB 2604</strain>
    </source>
</reference>
<protein>
    <submittedName>
        <fullName evidence="2">Uncharacterized protein</fullName>
    </submittedName>
</protein>
<organism evidence="2 3">
    <name type="scientific">Aspergillus kawachii</name>
    <name type="common">White koji mold</name>
    <name type="synonym">Aspergillus awamori var. kawachi</name>
    <dbReference type="NCBI Taxonomy" id="1069201"/>
    <lineage>
        <taxon>Eukaryota</taxon>
        <taxon>Fungi</taxon>
        <taxon>Dikarya</taxon>
        <taxon>Ascomycota</taxon>
        <taxon>Pezizomycotina</taxon>
        <taxon>Eurotiomycetes</taxon>
        <taxon>Eurotiomycetidae</taxon>
        <taxon>Eurotiales</taxon>
        <taxon>Aspergillaceae</taxon>
        <taxon>Aspergillus</taxon>
        <taxon>Aspergillus subgen. Circumdati</taxon>
    </lineage>
</organism>
<evidence type="ECO:0000313" key="3">
    <source>
        <dbReference type="Proteomes" id="UP000075230"/>
    </source>
</evidence>
<reference evidence="3" key="2">
    <citation type="submission" date="2016-02" db="EMBL/GenBank/DDBJ databases">
        <title>Genome sequencing of Aspergillus luchuensis NBRC 4314.</title>
        <authorList>
            <person name="Yamada O."/>
        </authorList>
    </citation>
    <scope>NUCLEOTIDE SEQUENCE [LARGE SCALE GENOMIC DNA]</scope>
    <source>
        <strain evidence="3">RIB 2604</strain>
    </source>
</reference>